<feature type="active site" description="Proton donor/acceptor" evidence="6">
    <location>
        <position position="225"/>
    </location>
</feature>
<keyword evidence="2" id="KW-0808">Transferase</keyword>
<evidence type="ECO:0000256" key="5">
    <source>
        <dbReference type="ARBA" id="ARBA00023316"/>
    </source>
</evidence>
<dbReference type="GO" id="GO:0005576">
    <property type="term" value="C:extracellular region"/>
    <property type="evidence" value="ECO:0007669"/>
    <property type="project" value="TreeGrafter"/>
</dbReference>
<evidence type="ECO:0000256" key="2">
    <source>
        <dbReference type="ARBA" id="ARBA00022679"/>
    </source>
</evidence>
<dbReference type="AlphaFoldDB" id="A0A3E1IX15"/>
<evidence type="ECO:0000256" key="4">
    <source>
        <dbReference type="ARBA" id="ARBA00022984"/>
    </source>
</evidence>
<feature type="region of interest" description="Disordered" evidence="7">
    <location>
        <begin position="91"/>
        <end position="123"/>
    </location>
</feature>
<dbReference type="PANTHER" id="PTHR30582">
    <property type="entry name" value="L,D-TRANSPEPTIDASE"/>
    <property type="match status" value="1"/>
</dbReference>
<comment type="pathway">
    <text evidence="1 6">Cell wall biogenesis; peptidoglycan biosynthesis.</text>
</comment>
<dbReference type="PROSITE" id="PS52029">
    <property type="entry name" value="LD_TPASE"/>
    <property type="match status" value="1"/>
</dbReference>
<comment type="caution">
    <text evidence="9">The sequence shown here is derived from an EMBL/GenBank/DDBJ whole genome shotgun (WGS) entry which is preliminary data.</text>
</comment>
<protein>
    <recommendedName>
        <fullName evidence="8">L,D-TPase catalytic domain-containing protein</fullName>
    </recommendedName>
</protein>
<evidence type="ECO:0000313" key="10">
    <source>
        <dbReference type="Proteomes" id="UP000258533"/>
    </source>
</evidence>
<evidence type="ECO:0000313" key="9">
    <source>
        <dbReference type="EMBL" id="RFD77470.1"/>
    </source>
</evidence>
<reference evidence="9 10" key="1">
    <citation type="submission" date="2016-02" db="EMBL/GenBank/DDBJ databases">
        <title>Gardnerella vaginalis Subgroups Defined by cpn60 Sequencing and Sialidase Activity in Isolates from Canada, Belgium and Kenya.</title>
        <authorList>
            <person name="Schellenberg J."/>
            <person name="Paramel Jayaprakash T."/>
            <person name="Withana Gamage N."/>
            <person name="Patterson M.H."/>
            <person name="Vaneechoutte M."/>
            <person name="Hill J.E."/>
        </authorList>
    </citation>
    <scope>NUCLEOTIDE SEQUENCE [LARGE SCALE GENOMIC DNA]</scope>
    <source>
        <strain evidence="9 10">N144</strain>
    </source>
</reference>
<keyword evidence="3 6" id="KW-0133">Cell shape</keyword>
<evidence type="ECO:0000256" key="6">
    <source>
        <dbReference type="PROSITE-ProRule" id="PRU01373"/>
    </source>
</evidence>
<feature type="domain" description="L,D-TPase catalytic" evidence="8">
    <location>
        <begin position="155"/>
        <end position="276"/>
    </location>
</feature>
<dbReference type="EMBL" id="LRTT01000001">
    <property type="protein sequence ID" value="RFD77470.1"/>
    <property type="molecule type" value="Genomic_DNA"/>
</dbReference>
<sequence length="276" mass="31292">MNIFYALKSMLKSLISRFVKYVISLKSPKNRKIFYKRALAFLIVLVFFSFVGFQVSHVVQEANKRIFVNLKAQYFKSNKLDSALSKVKNRKGDNFGAKSKAKKTPLEHNDKSKDESKDSSNAQNQNVNVIDFSNLWKISTGGQYPNLSGIDANHLQINVDLKKQRVYIYANNNLVYTMIVSSGMNNSTPKGDFRIGRRGYHFYNRTEGMGGDYWVGFIGAKYLFHSVPTRANFGDYIVEEAQKLGVPASHGCVRLSVPDANWFYTNIPDGTAVHIE</sequence>
<evidence type="ECO:0000256" key="1">
    <source>
        <dbReference type="ARBA" id="ARBA00004752"/>
    </source>
</evidence>
<dbReference type="RefSeq" id="WP_165845250.1">
    <property type="nucleotide sequence ID" value="NZ_LRTT01000001.1"/>
</dbReference>
<name>A0A3E1IX15_GARVA</name>
<keyword evidence="5 6" id="KW-0961">Cell wall biogenesis/degradation</keyword>
<feature type="compositionally biased region" description="Basic and acidic residues" evidence="7">
    <location>
        <begin position="104"/>
        <end position="118"/>
    </location>
</feature>
<dbReference type="SUPFAM" id="SSF141523">
    <property type="entry name" value="L,D-transpeptidase catalytic domain-like"/>
    <property type="match status" value="1"/>
</dbReference>
<dbReference type="PANTHER" id="PTHR30582:SF2">
    <property type="entry name" value="L,D-TRANSPEPTIDASE YCIB-RELATED"/>
    <property type="match status" value="1"/>
</dbReference>
<dbReference type="InterPro" id="IPR050979">
    <property type="entry name" value="LD-transpeptidase"/>
</dbReference>
<dbReference type="GO" id="GO:0071555">
    <property type="term" value="P:cell wall organization"/>
    <property type="evidence" value="ECO:0007669"/>
    <property type="project" value="UniProtKB-UniRule"/>
</dbReference>
<gene>
    <name evidence="9" type="ORF">AXE73_02400</name>
</gene>
<proteinExistence type="predicted"/>
<dbReference type="Proteomes" id="UP000258533">
    <property type="component" value="Unassembled WGS sequence"/>
</dbReference>
<dbReference type="GO" id="GO:0016740">
    <property type="term" value="F:transferase activity"/>
    <property type="evidence" value="ECO:0007669"/>
    <property type="project" value="UniProtKB-KW"/>
</dbReference>
<dbReference type="GO" id="GO:0071972">
    <property type="term" value="F:peptidoglycan L,D-transpeptidase activity"/>
    <property type="evidence" value="ECO:0007669"/>
    <property type="project" value="TreeGrafter"/>
</dbReference>
<accession>A0A3E1IX15</accession>
<dbReference type="Gene3D" id="2.40.440.10">
    <property type="entry name" value="L,D-transpeptidase catalytic domain-like"/>
    <property type="match status" value="1"/>
</dbReference>
<dbReference type="CDD" id="cd16913">
    <property type="entry name" value="YkuD_like"/>
    <property type="match status" value="1"/>
</dbReference>
<dbReference type="InterPro" id="IPR005490">
    <property type="entry name" value="LD_TPept_cat_dom"/>
</dbReference>
<dbReference type="InterPro" id="IPR038063">
    <property type="entry name" value="Transpep_catalytic_dom"/>
</dbReference>
<dbReference type="Pfam" id="PF03734">
    <property type="entry name" value="YkuD"/>
    <property type="match status" value="1"/>
</dbReference>
<evidence type="ECO:0000259" key="8">
    <source>
        <dbReference type="PROSITE" id="PS52029"/>
    </source>
</evidence>
<feature type="active site" description="Nucleophile" evidence="6">
    <location>
        <position position="252"/>
    </location>
</feature>
<dbReference type="GO" id="GO:0018104">
    <property type="term" value="P:peptidoglycan-protein cross-linking"/>
    <property type="evidence" value="ECO:0007669"/>
    <property type="project" value="TreeGrafter"/>
</dbReference>
<evidence type="ECO:0000256" key="7">
    <source>
        <dbReference type="SAM" id="MobiDB-lite"/>
    </source>
</evidence>
<dbReference type="UniPathway" id="UPA00219"/>
<organism evidence="9 10">
    <name type="scientific">Gardnerella vaginalis</name>
    <dbReference type="NCBI Taxonomy" id="2702"/>
    <lineage>
        <taxon>Bacteria</taxon>
        <taxon>Bacillati</taxon>
        <taxon>Actinomycetota</taxon>
        <taxon>Actinomycetes</taxon>
        <taxon>Bifidobacteriales</taxon>
        <taxon>Bifidobacteriaceae</taxon>
        <taxon>Gardnerella</taxon>
    </lineage>
</organism>
<keyword evidence="4 6" id="KW-0573">Peptidoglycan synthesis</keyword>
<evidence type="ECO:0000256" key="3">
    <source>
        <dbReference type="ARBA" id="ARBA00022960"/>
    </source>
</evidence>
<dbReference type="GO" id="GO:0008360">
    <property type="term" value="P:regulation of cell shape"/>
    <property type="evidence" value="ECO:0007669"/>
    <property type="project" value="UniProtKB-UniRule"/>
</dbReference>